<evidence type="ECO:0000256" key="1">
    <source>
        <dbReference type="SAM" id="Phobius"/>
    </source>
</evidence>
<evidence type="ECO:0000313" key="2">
    <source>
        <dbReference type="EMBL" id="RPA79224.1"/>
    </source>
</evidence>
<keyword evidence="3" id="KW-1185">Reference proteome</keyword>
<keyword evidence="1" id="KW-0472">Membrane</keyword>
<dbReference type="Proteomes" id="UP000275078">
    <property type="component" value="Unassembled WGS sequence"/>
</dbReference>
<gene>
    <name evidence="2" type="ORF">BJ508DRAFT_142873</name>
</gene>
<protein>
    <submittedName>
        <fullName evidence="2">Uncharacterized protein</fullName>
    </submittedName>
</protein>
<organism evidence="2 3">
    <name type="scientific">Ascobolus immersus RN42</name>
    <dbReference type="NCBI Taxonomy" id="1160509"/>
    <lineage>
        <taxon>Eukaryota</taxon>
        <taxon>Fungi</taxon>
        <taxon>Dikarya</taxon>
        <taxon>Ascomycota</taxon>
        <taxon>Pezizomycotina</taxon>
        <taxon>Pezizomycetes</taxon>
        <taxon>Pezizales</taxon>
        <taxon>Ascobolaceae</taxon>
        <taxon>Ascobolus</taxon>
    </lineage>
</organism>
<dbReference type="AlphaFoldDB" id="A0A3N4IBZ1"/>
<dbReference type="EMBL" id="ML119701">
    <property type="protein sequence ID" value="RPA79224.1"/>
    <property type="molecule type" value="Genomic_DNA"/>
</dbReference>
<name>A0A3N4IBZ1_ASCIM</name>
<evidence type="ECO:0000313" key="3">
    <source>
        <dbReference type="Proteomes" id="UP000275078"/>
    </source>
</evidence>
<keyword evidence="1" id="KW-1133">Transmembrane helix</keyword>
<reference evidence="2 3" key="1">
    <citation type="journal article" date="2018" name="Nat. Ecol. Evol.">
        <title>Pezizomycetes genomes reveal the molecular basis of ectomycorrhizal truffle lifestyle.</title>
        <authorList>
            <person name="Murat C."/>
            <person name="Payen T."/>
            <person name="Noel B."/>
            <person name="Kuo A."/>
            <person name="Morin E."/>
            <person name="Chen J."/>
            <person name="Kohler A."/>
            <person name="Krizsan K."/>
            <person name="Balestrini R."/>
            <person name="Da Silva C."/>
            <person name="Montanini B."/>
            <person name="Hainaut M."/>
            <person name="Levati E."/>
            <person name="Barry K.W."/>
            <person name="Belfiori B."/>
            <person name="Cichocki N."/>
            <person name="Clum A."/>
            <person name="Dockter R.B."/>
            <person name="Fauchery L."/>
            <person name="Guy J."/>
            <person name="Iotti M."/>
            <person name="Le Tacon F."/>
            <person name="Lindquist E.A."/>
            <person name="Lipzen A."/>
            <person name="Malagnac F."/>
            <person name="Mello A."/>
            <person name="Molinier V."/>
            <person name="Miyauchi S."/>
            <person name="Poulain J."/>
            <person name="Riccioni C."/>
            <person name="Rubini A."/>
            <person name="Sitrit Y."/>
            <person name="Splivallo R."/>
            <person name="Traeger S."/>
            <person name="Wang M."/>
            <person name="Zifcakova L."/>
            <person name="Wipf D."/>
            <person name="Zambonelli A."/>
            <person name="Paolocci F."/>
            <person name="Nowrousian M."/>
            <person name="Ottonello S."/>
            <person name="Baldrian P."/>
            <person name="Spatafora J.W."/>
            <person name="Henrissat B."/>
            <person name="Nagy L.G."/>
            <person name="Aury J.M."/>
            <person name="Wincker P."/>
            <person name="Grigoriev I.V."/>
            <person name="Bonfante P."/>
            <person name="Martin F.M."/>
        </authorList>
    </citation>
    <scope>NUCLEOTIDE SEQUENCE [LARGE SCALE GENOMIC DNA]</scope>
    <source>
        <strain evidence="2 3">RN42</strain>
    </source>
</reference>
<sequence>MQVSVGLDSFFDPICPSLFSQCYTLSLARFCFLIIYNGFLCFSLTLIGRRRAKFIFKFLSTPFALLP</sequence>
<proteinExistence type="predicted"/>
<feature type="transmembrane region" description="Helical" evidence="1">
    <location>
        <begin position="27"/>
        <end position="47"/>
    </location>
</feature>
<keyword evidence="1" id="KW-0812">Transmembrane</keyword>
<accession>A0A3N4IBZ1</accession>